<evidence type="ECO:0000313" key="2">
    <source>
        <dbReference type="EMBL" id="AYA36006.1"/>
    </source>
</evidence>
<dbReference type="KEGG" id="hyh:D3Y59_02400"/>
<keyword evidence="1" id="KW-0472">Membrane</keyword>
<keyword evidence="3" id="KW-1185">Reference proteome</keyword>
<feature type="transmembrane region" description="Helical" evidence="1">
    <location>
        <begin position="67"/>
        <end position="87"/>
    </location>
</feature>
<evidence type="ECO:0000256" key="1">
    <source>
        <dbReference type="SAM" id="Phobius"/>
    </source>
</evidence>
<dbReference type="RefSeq" id="WP_119443593.1">
    <property type="nucleotide sequence ID" value="NZ_CP032317.1"/>
</dbReference>
<protein>
    <submittedName>
        <fullName evidence="2">Uncharacterized protein</fullName>
    </submittedName>
</protein>
<reference evidence="2 3" key="1">
    <citation type="submission" date="2018-09" db="EMBL/GenBank/DDBJ databases">
        <title>Hymenobacter medium sp. nov., isolated from R2A medium.</title>
        <authorList>
            <person name="Yingchao G."/>
        </authorList>
    </citation>
    <scope>NUCLEOTIDE SEQUENCE [LARGE SCALE GENOMIC DNA]</scope>
    <source>
        <strain evidence="3">sh-6</strain>
    </source>
</reference>
<dbReference type="AlphaFoldDB" id="A0A3B7R8K4"/>
<sequence length="201" mass="22664">MDLDRLSRNWQQQHVAAPNTATPIATVGSTLSFPVAQMQRNARAELIGAVLFGVPLLIWVFSLDWRYAAWAGSWLGVLQLATLLYHYRQLTLLRTMRGHLGALRSELPQHIAQLRQLLRLNYQLGMWLTAVVCGLVLAGVAYYAAPGLPPEALNRFWAWLVLTLAASLALVHLCLRWHHKHAYGHHLARLESTLHDLENEA</sequence>
<organism evidence="2 3">
    <name type="scientific">Hymenobacter oligotrophus</name>
    <dbReference type="NCBI Taxonomy" id="2319843"/>
    <lineage>
        <taxon>Bacteria</taxon>
        <taxon>Pseudomonadati</taxon>
        <taxon>Bacteroidota</taxon>
        <taxon>Cytophagia</taxon>
        <taxon>Cytophagales</taxon>
        <taxon>Hymenobacteraceae</taxon>
        <taxon>Hymenobacter</taxon>
    </lineage>
</organism>
<proteinExistence type="predicted"/>
<gene>
    <name evidence="2" type="ORF">D3Y59_02400</name>
</gene>
<name>A0A3B7R8K4_9BACT</name>
<feature type="transmembrane region" description="Helical" evidence="1">
    <location>
        <begin position="124"/>
        <end position="144"/>
    </location>
</feature>
<keyword evidence="1" id="KW-0812">Transmembrane</keyword>
<feature type="transmembrane region" description="Helical" evidence="1">
    <location>
        <begin position="156"/>
        <end position="175"/>
    </location>
</feature>
<accession>A0A3B7R8K4</accession>
<evidence type="ECO:0000313" key="3">
    <source>
        <dbReference type="Proteomes" id="UP000262802"/>
    </source>
</evidence>
<dbReference type="Proteomes" id="UP000262802">
    <property type="component" value="Chromosome"/>
</dbReference>
<keyword evidence="1" id="KW-1133">Transmembrane helix</keyword>
<dbReference type="EMBL" id="CP032317">
    <property type="protein sequence ID" value="AYA36006.1"/>
    <property type="molecule type" value="Genomic_DNA"/>
</dbReference>
<feature type="transmembrane region" description="Helical" evidence="1">
    <location>
        <begin position="44"/>
        <end position="61"/>
    </location>
</feature>
<dbReference type="OrthoDB" id="9838955at2"/>